<dbReference type="AlphaFoldDB" id="A0A330M4F5"/>
<sequence>MVLSVPYVLKTFPFFLWVRGGNGLFCMEQNRPLSRISKVSNAEYVGKIKQINGLKLFGRLLQRSHKKTRTPMEYASGVKLVA</sequence>
<accession>A0A330M4F5</accession>
<protein>
    <submittedName>
        <fullName evidence="1">Uncharacterized protein</fullName>
    </submittedName>
</protein>
<reference evidence="2" key="1">
    <citation type="submission" date="2018-06" db="EMBL/GenBank/DDBJ databases">
        <authorList>
            <person name="Cea G.-C."/>
            <person name="William W."/>
        </authorList>
    </citation>
    <scope>NUCLEOTIDE SEQUENCE [LARGE SCALE GENOMIC DNA]</scope>
    <source>
        <strain evidence="2">DB21MT-2</strain>
    </source>
</reference>
<evidence type="ECO:0000313" key="1">
    <source>
        <dbReference type="EMBL" id="SQH75920.1"/>
    </source>
</evidence>
<dbReference type="Proteomes" id="UP000250123">
    <property type="component" value="Chromosome SHEWBE"/>
</dbReference>
<evidence type="ECO:0000313" key="2">
    <source>
        <dbReference type="Proteomes" id="UP000250123"/>
    </source>
</evidence>
<organism evidence="1 2">
    <name type="scientific">Shewanella benthica</name>
    <dbReference type="NCBI Taxonomy" id="43661"/>
    <lineage>
        <taxon>Bacteria</taxon>
        <taxon>Pseudomonadati</taxon>
        <taxon>Pseudomonadota</taxon>
        <taxon>Gammaproteobacteria</taxon>
        <taxon>Alteromonadales</taxon>
        <taxon>Shewanellaceae</taxon>
        <taxon>Shewanella</taxon>
    </lineage>
</organism>
<dbReference type="EMBL" id="LS483452">
    <property type="protein sequence ID" value="SQH75920.1"/>
    <property type="molecule type" value="Genomic_DNA"/>
</dbReference>
<dbReference type="KEGG" id="sbk:SHEWBE_1954"/>
<name>A0A330M4F5_9GAMM</name>
<proteinExistence type="predicted"/>
<gene>
    <name evidence="1" type="ORF">SHEWBE_1954</name>
</gene>